<sequence length="157" mass="17835">MKYLLFATMQIALLLAAPSASFSQQQLISDPEIYEKEHFKKRCGTVEYGPNLIDRIDINNDTLIDAVVNEGDITCDGTRGPDCTADGCPHNFYLQVKEGGYFMIATAQIYGYDFIQRFGNKVFILKMHPRFCDRTDSEPCQMTVRVRGTKFLTISKK</sequence>
<evidence type="ECO:0000313" key="3">
    <source>
        <dbReference type="Proteomes" id="UP000477849"/>
    </source>
</evidence>
<keyword evidence="3" id="KW-1185">Reference proteome</keyword>
<protein>
    <submittedName>
        <fullName evidence="2">Uncharacterized protein</fullName>
    </submittedName>
</protein>
<proteinExistence type="predicted"/>
<comment type="caution">
    <text evidence="2">The sequence shown here is derived from an EMBL/GenBank/DDBJ whole genome shotgun (WGS) entry which is preliminary data.</text>
</comment>
<organism evidence="2 3">
    <name type="scientific">Rhizobium daejeonense</name>
    <dbReference type="NCBI Taxonomy" id="240521"/>
    <lineage>
        <taxon>Bacteria</taxon>
        <taxon>Pseudomonadati</taxon>
        <taxon>Pseudomonadota</taxon>
        <taxon>Alphaproteobacteria</taxon>
        <taxon>Hyphomicrobiales</taxon>
        <taxon>Rhizobiaceae</taxon>
        <taxon>Rhizobium/Agrobacterium group</taxon>
        <taxon>Rhizobium</taxon>
    </lineage>
</organism>
<evidence type="ECO:0000313" key="2">
    <source>
        <dbReference type="EMBL" id="NGO65077.1"/>
    </source>
</evidence>
<reference evidence="2 3" key="1">
    <citation type="submission" date="2020-02" db="EMBL/GenBank/DDBJ databases">
        <title>Genome sequence of the type strain CCBAU10050 of Rhizobium daejeonense.</title>
        <authorList>
            <person name="Gao J."/>
            <person name="Sun J."/>
        </authorList>
    </citation>
    <scope>NUCLEOTIDE SEQUENCE [LARGE SCALE GENOMIC DNA]</scope>
    <source>
        <strain evidence="2 3">CCBAU10050</strain>
    </source>
</reference>
<evidence type="ECO:0000256" key="1">
    <source>
        <dbReference type="SAM" id="SignalP"/>
    </source>
</evidence>
<dbReference type="RefSeq" id="WP_163902612.1">
    <property type="nucleotide sequence ID" value="NZ_CP048427.1"/>
</dbReference>
<accession>A0A6M1S6Z3</accession>
<dbReference type="Proteomes" id="UP000477849">
    <property type="component" value="Unassembled WGS sequence"/>
</dbReference>
<feature type="signal peptide" evidence="1">
    <location>
        <begin position="1"/>
        <end position="22"/>
    </location>
</feature>
<dbReference type="AlphaFoldDB" id="A0A6M1S6Z3"/>
<dbReference type="EMBL" id="JAAKZH010000004">
    <property type="protein sequence ID" value="NGO65077.1"/>
    <property type="molecule type" value="Genomic_DNA"/>
</dbReference>
<name>A0A6M1S6Z3_9HYPH</name>
<keyword evidence="1" id="KW-0732">Signal</keyword>
<feature type="chain" id="PRO_5026816764" evidence="1">
    <location>
        <begin position="23"/>
        <end position="157"/>
    </location>
</feature>
<gene>
    <name evidence="2" type="ORF">G6N76_15515</name>
</gene>